<protein>
    <submittedName>
        <fullName evidence="1">Uncharacterized protein</fullName>
    </submittedName>
</protein>
<evidence type="ECO:0000313" key="1">
    <source>
        <dbReference type="EMBL" id="KPX54438.1"/>
    </source>
</evidence>
<reference evidence="1 2" key="1">
    <citation type="submission" date="2015-09" db="EMBL/GenBank/DDBJ databases">
        <title>Genome announcement of multiple Pseudomonas syringae strains.</title>
        <authorList>
            <person name="Thakur S."/>
            <person name="Wang P.W."/>
            <person name="Gong Y."/>
            <person name="Weir B.S."/>
            <person name="Guttman D.S."/>
        </authorList>
    </citation>
    <scope>NUCLEOTIDE SEQUENCE [LARGE SCALE GENOMIC DNA]</scope>
    <source>
        <strain evidence="1 2">ICMP7840</strain>
    </source>
</reference>
<gene>
    <name evidence="1" type="ORF">ALO53_200047</name>
</gene>
<sequence>MKRLLNTLRLVWKILKVISLLRTIWGFLRDHLDDFLEFIGW</sequence>
<dbReference type="AlphaFoldDB" id="A0A0P9S700"/>
<proteinExistence type="predicted"/>
<evidence type="ECO:0000313" key="2">
    <source>
        <dbReference type="Proteomes" id="UP000050469"/>
    </source>
</evidence>
<dbReference type="EMBL" id="LJQO01000598">
    <property type="protein sequence ID" value="KPX54438.1"/>
    <property type="molecule type" value="Genomic_DNA"/>
</dbReference>
<comment type="caution">
    <text evidence="1">The sequence shown here is derived from an EMBL/GenBank/DDBJ whole genome shotgun (WGS) entry which is preliminary data.</text>
</comment>
<name>A0A0P9S700_PSEA0</name>
<organism evidence="1 2">
    <name type="scientific">Pseudomonas amygdali pv. photiniae</name>
    <dbReference type="NCBI Taxonomy" id="251724"/>
    <lineage>
        <taxon>Bacteria</taxon>
        <taxon>Pseudomonadati</taxon>
        <taxon>Pseudomonadota</taxon>
        <taxon>Gammaproteobacteria</taxon>
        <taxon>Pseudomonadales</taxon>
        <taxon>Pseudomonadaceae</taxon>
        <taxon>Pseudomonas</taxon>
        <taxon>Pseudomonas amygdali</taxon>
    </lineage>
</organism>
<accession>A0A0P9S700</accession>
<dbReference type="PATRIC" id="fig|251724.3.peg.4112"/>
<dbReference type="Proteomes" id="UP000050469">
    <property type="component" value="Unassembled WGS sequence"/>
</dbReference>